<sequence length="63" mass="7187">MRYCDSHKQSEESGWRSWRLENALLSCCRRTKSEELTSSGLLALPLAVLSCCRSRRAREKAGI</sequence>
<comment type="caution">
    <text evidence="1">The sequence shown here is derived from an EMBL/GenBank/DDBJ whole genome shotgun (WGS) entry which is preliminary data.</text>
</comment>
<protein>
    <submittedName>
        <fullName evidence="1">Uncharacterized protein</fullName>
    </submittedName>
</protein>
<proteinExistence type="predicted"/>
<dbReference type="AlphaFoldDB" id="A0A834T1S4"/>
<keyword evidence="2" id="KW-1185">Reference proteome</keyword>
<gene>
    <name evidence="1" type="ORF">G2W53_033198</name>
</gene>
<evidence type="ECO:0000313" key="2">
    <source>
        <dbReference type="Proteomes" id="UP000634136"/>
    </source>
</evidence>
<accession>A0A834T1S4</accession>
<name>A0A834T1S4_9FABA</name>
<organism evidence="1 2">
    <name type="scientific">Senna tora</name>
    <dbReference type="NCBI Taxonomy" id="362788"/>
    <lineage>
        <taxon>Eukaryota</taxon>
        <taxon>Viridiplantae</taxon>
        <taxon>Streptophyta</taxon>
        <taxon>Embryophyta</taxon>
        <taxon>Tracheophyta</taxon>
        <taxon>Spermatophyta</taxon>
        <taxon>Magnoliopsida</taxon>
        <taxon>eudicotyledons</taxon>
        <taxon>Gunneridae</taxon>
        <taxon>Pentapetalae</taxon>
        <taxon>rosids</taxon>
        <taxon>fabids</taxon>
        <taxon>Fabales</taxon>
        <taxon>Fabaceae</taxon>
        <taxon>Caesalpinioideae</taxon>
        <taxon>Cassia clade</taxon>
        <taxon>Senna</taxon>
    </lineage>
</organism>
<dbReference type="EMBL" id="JAAIUW010000010">
    <property type="protein sequence ID" value="KAF7812222.1"/>
    <property type="molecule type" value="Genomic_DNA"/>
</dbReference>
<evidence type="ECO:0000313" key="1">
    <source>
        <dbReference type="EMBL" id="KAF7812222.1"/>
    </source>
</evidence>
<dbReference type="Proteomes" id="UP000634136">
    <property type="component" value="Unassembled WGS sequence"/>
</dbReference>
<reference evidence="1" key="1">
    <citation type="submission" date="2020-09" db="EMBL/GenBank/DDBJ databases">
        <title>Genome-Enabled Discovery of Anthraquinone Biosynthesis in Senna tora.</title>
        <authorList>
            <person name="Kang S.-H."/>
            <person name="Pandey R.P."/>
            <person name="Lee C.-M."/>
            <person name="Sim J.-S."/>
            <person name="Jeong J.-T."/>
            <person name="Choi B.-S."/>
            <person name="Jung M."/>
            <person name="Ginzburg D."/>
            <person name="Zhao K."/>
            <person name="Won S.Y."/>
            <person name="Oh T.-J."/>
            <person name="Yu Y."/>
            <person name="Kim N.-H."/>
            <person name="Lee O.R."/>
            <person name="Lee T.-H."/>
            <person name="Bashyal P."/>
            <person name="Kim T.-S."/>
            <person name="Lee W.-H."/>
            <person name="Kawkins C."/>
            <person name="Kim C.-K."/>
            <person name="Kim J.S."/>
            <person name="Ahn B.O."/>
            <person name="Rhee S.Y."/>
            <person name="Sohng J.K."/>
        </authorList>
    </citation>
    <scope>NUCLEOTIDE SEQUENCE</scope>
    <source>
        <tissue evidence="1">Leaf</tissue>
    </source>
</reference>